<sequence length="66" mass="7555">MADTEWVVTLTVRMTVRGERSKDEAVQAAIEAMQNRIRDGEELSMQAVARRMTNLTNEEPLFGITW</sequence>
<evidence type="ECO:0000313" key="2">
    <source>
        <dbReference type="Proteomes" id="UP001168338"/>
    </source>
</evidence>
<accession>A0ABT8MAN3</accession>
<reference evidence="1" key="1">
    <citation type="submission" date="2019-05" db="EMBL/GenBank/DDBJ databases">
        <title>Methanoculleus sp. FWC-SCC1, a methanogenic archaeon isolated from deep marine cold seep.</title>
        <authorList>
            <person name="Chen Y.-W."/>
            <person name="Chen S.-C."/>
            <person name="Teng N.-H."/>
            <person name="Lai M.-C."/>
        </authorList>
    </citation>
    <scope>NUCLEOTIDE SEQUENCE</scope>
    <source>
        <strain evidence="1">FWC-SCC1</strain>
    </source>
</reference>
<protein>
    <submittedName>
        <fullName evidence="1">Uncharacterized protein</fullName>
    </submittedName>
</protein>
<gene>
    <name evidence="1" type="ORF">FGU65_08870</name>
</gene>
<dbReference type="Proteomes" id="UP001168338">
    <property type="component" value="Unassembled WGS sequence"/>
</dbReference>
<keyword evidence="2" id="KW-1185">Reference proteome</keyword>
<organism evidence="1 2">
    <name type="scientific">Methanoculleus frigidifontis</name>
    <dbReference type="NCBI Taxonomy" id="2584085"/>
    <lineage>
        <taxon>Archaea</taxon>
        <taxon>Methanobacteriati</taxon>
        <taxon>Methanobacteriota</taxon>
        <taxon>Stenosarchaea group</taxon>
        <taxon>Methanomicrobia</taxon>
        <taxon>Methanomicrobiales</taxon>
        <taxon>Methanomicrobiaceae</taxon>
        <taxon>Methanoculleus</taxon>
    </lineage>
</organism>
<proteinExistence type="predicted"/>
<comment type="caution">
    <text evidence="1">The sequence shown here is derived from an EMBL/GenBank/DDBJ whole genome shotgun (WGS) entry which is preliminary data.</text>
</comment>
<name>A0ABT8MAN3_9EURY</name>
<dbReference type="RefSeq" id="WP_301664128.1">
    <property type="nucleotide sequence ID" value="NZ_VCYH01000005.1"/>
</dbReference>
<evidence type="ECO:0000313" key="1">
    <source>
        <dbReference type="EMBL" id="MDN7024996.1"/>
    </source>
</evidence>
<dbReference type="EMBL" id="VCYH01000005">
    <property type="protein sequence ID" value="MDN7024996.1"/>
    <property type="molecule type" value="Genomic_DNA"/>
</dbReference>